<evidence type="ECO:0000313" key="4">
    <source>
        <dbReference type="Proteomes" id="UP001194580"/>
    </source>
</evidence>
<dbReference type="AlphaFoldDB" id="A0AAD4D6J3"/>
<keyword evidence="2" id="KW-1133">Transmembrane helix</keyword>
<evidence type="ECO:0000256" key="1">
    <source>
        <dbReference type="SAM" id="MobiDB-lite"/>
    </source>
</evidence>
<proteinExistence type="predicted"/>
<sequence>MNPSCSAPGQDTRPTAQFQRTLIQQQSSKTVTRTKTITSTAIFLLACLALLSTVSAAITCALPAGGTYKAGDGIILDWGSDGFQPTVDKLVSVNGSLFCNTGVSIAQFPIPVLTGSYNWTLPSVGNATTVGGTVGTCTGNAFHMEYSGMYTGFLGLGPYPWGPVRCGTITILPAPNGTITTTTTTMTSTTTTSSTPSATETSGNSSGGGLSTTIIVVIAVVAAVLVTLSIVALVVCSRKRRRQRKLNNALMPWNSTLNSNNHPPSTTNNNGFSKIASSVDDEPRPHNEVGSGSGSGSGNVAGERVSGASAVGGAGLTAFALKAQPMVPQPSQNQYYGDDGDYGNYGYQQQQQQLLQQQQQQRQEYQQQGYDGYNEEEDAYYNPYYATGGMGPTTAAVVNQSNQSSFYNHHSGGGNGGVGAGSHMRLSFLPDPYQSSPDMYQMQQQRSFYPPPPVGLMTTSPNAPNATIGLVARNPERNRPGISSPAGQELGPLGSALTSLPTANSSESSSPRRGPQVVMAEMGRKEAEKAEKTDKAEAEGGAEDSTMAEVGNEKVPLQEILSKKVAETS</sequence>
<feature type="compositionally biased region" description="Basic and acidic residues" evidence="1">
    <location>
        <begin position="522"/>
        <end position="538"/>
    </location>
</feature>
<keyword evidence="2" id="KW-0472">Membrane</keyword>
<dbReference type="EMBL" id="JAAAIL010001411">
    <property type="protein sequence ID" value="KAG0269608.1"/>
    <property type="molecule type" value="Genomic_DNA"/>
</dbReference>
<evidence type="ECO:0000313" key="3">
    <source>
        <dbReference type="EMBL" id="KAG0269608.1"/>
    </source>
</evidence>
<accession>A0AAD4D6J3</accession>
<feature type="transmembrane region" description="Helical" evidence="2">
    <location>
        <begin position="214"/>
        <end position="236"/>
    </location>
</feature>
<feature type="region of interest" description="Disordered" evidence="1">
    <location>
        <begin position="475"/>
        <end position="569"/>
    </location>
</feature>
<feature type="compositionally biased region" description="Low complexity" evidence="1">
    <location>
        <begin position="180"/>
        <end position="204"/>
    </location>
</feature>
<gene>
    <name evidence="3" type="ORF">BGZ95_001999</name>
</gene>
<evidence type="ECO:0000256" key="2">
    <source>
        <dbReference type="SAM" id="Phobius"/>
    </source>
</evidence>
<feature type="transmembrane region" description="Helical" evidence="2">
    <location>
        <begin position="42"/>
        <end position="64"/>
    </location>
</feature>
<keyword evidence="2" id="KW-0812">Transmembrane</keyword>
<comment type="caution">
    <text evidence="3">The sequence shown here is derived from an EMBL/GenBank/DDBJ whole genome shotgun (WGS) entry which is preliminary data.</text>
</comment>
<reference evidence="3" key="1">
    <citation type="journal article" date="2020" name="Fungal Divers.">
        <title>Resolving the Mortierellaceae phylogeny through synthesis of multi-gene phylogenetics and phylogenomics.</title>
        <authorList>
            <person name="Vandepol N."/>
            <person name="Liber J."/>
            <person name="Desiro A."/>
            <person name="Na H."/>
            <person name="Kennedy M."/>
            <person name="Barry K."/>
            <person name="Grigoriev I.V."/>
            <person name="Miller A.N."/>
            <person name="O'Donnell K."/>
            <person name="Stajich J.E."/>
            <person name="Bonito G."/>
        </authorList>
    </citation>
    <scope>NUCLEOTIDE SEQUENCE</scope>
    <source>
        <strain evidence="3">NRRL 28262</strain>
    </source>
</reference>
<dbReference type="Proteomes" id="UP001194580">
    <property type="component" value="Unassembled WGS sequence"/>
</dbReference>
<feature type="region of interest" description="Disordered" evidence="1">
    <location>
        <begin position="180"/>
        <end position="207"/>
    </location>
</feature>
<keyword evidence="4" id="KW-1185">Reference proteome</keyword>
<feature type="compositionally biased region" description="Low complexity" evidence="1">
    <location>
        <begin position="254"/>
        <end position="270"/>
    </location>
</feature>
<name>A0AAD4D6J3_9FUNG</name>
<protein>
    <submittedName>
        <fullName evidence="3">Uncharacterized protein</fullName>
    </submittedName>
</protein>
<feature type="compositionally biased region" description="Polar residues" evidence="1">
    <location>
        <begin position="496"/>
        <end position="511"/>
    </location>
</feature>
<organism evidence="3 4">
    <name type="scientific">Linnemannia exigua</name>
    <dbReference type="NCBI Taxonomy" id="604196"/>
    <lineage>
        <taxon>Eukaryota</taxon>
        <taxon>Fungi</taxon>
        <taxon>Fungi incertae sedis</taxon>
        <taxon>Mucoromycota</taxon>
        <taxon>Mortierellomycotina</taxon>
        <taxon>Mortierellomycetes</taxon>
        <taxon>Mortierellales</taxon>
        <taxon>Mortierellaceae</taxon>
        <taxon>Linnemannia</taxon>
    </lineage>
</organism>
<feature type="region of interest" description="Disordered" evidence="1">
    <location>
        <begin position="252"/>
        <end position="305"/>
    </location>
</feature>